<reference evidence="2 3" key="1">
    <citation type="journal article" date="2016" name="Nat. Commun.">
        <title>Thousands of microbial genomes shed light on interconnected biogeochemical processes in an aquifer system.</title>
        <authorList>
            <person name="Anantharaman K."/>
            <person name="Brown C.T."/>
            <person name="Hug L.A."/>
            <person name="Sharon I."/>
            <person name="Castelle C.J."/>
            <person name="Probst A.J."/>
            <person name="Thomas B.C."/>
            <person name="Singh A."/>
            <person name="Wilkins M.J."/>
            <person name="Karaoz U."/>
            <person name="Brodie E.L."/>
            <person name="Williams K.H."/>
            <person name="Hubbard S.S."/>
            <person name="Banfield J.F."/>
        </authorList>
    </citation>
    <scope>NUCLEOTIDE SEQUENCE [LARGE SCALE GENOMIC DNA]</scope>
</reference>
<dbReference type="EMBL" id="MFIQ01000029">
    <property type="protein sequence ID" value="OGF93106.1"/>
    <property type="molecule type" value="Genomic_DNA"/>
</dbReference>
<comment type="caution">
    <text evidence="2">The sequence shown here is derived from an EMBL/GenBank/DDBJ whole genome shotgun (WGS) entry which is preliminary data.</text>
</comment>
<organism evidence="2 3">
    <name type="scientific">Candidatus Giovannonibacteria bacterium RIFCSPLOWO2_12_FULL_44_15</name>
    <dbReference type="NCBI Taxonomy" id="1798364"/>
    <lineage>
        <taxon>Bacteria</taxon>
        <taxon>Candidatus Giovannoniibacteriota</taxon>
    </lineage>
</organism>
<feature type="region of interest" description="Disordered" evidence="1">
    <location>
        <begin position="1"/>
        <end position="20"/>
    </location>
</feature>
<dbReference type="AlphaFoldDB" id="A0A1F5XYY1"/>
<dbReference type="Proteomes" id="UP000178894">
    <property type="component" value="Unassembled WGS sequence"/>
</dbReference>
<gene>
    <name evidence="2" type="ORF">A3G54_02485</name>
</gene>
<evidence type="ECO:0000313" key="2">
    <source>
        <dbReference type="EMBL" id="OGF93106.1"/>
    </source>
</evidence>
<evidence type="ECO:0000256" key="1">
    <source>
        <dbReference type="SAM" id="MobiDB-lite"/>
    </source>
</evidence>
<protein>
    <submittedName>
        <fullName evidence="2">Uncharacterized protein</fullName>
    </submittedName>
</protein>
<sequence length="208" mass="24125">MAFEFNTFPENKSNENVEQPKTVEEYLQWLEGPEEQRLKKELERLNEEYVSMDSEALELWLKSSWPWSSYSVTPEMKAKMRLTDSDRDAVCRNLRDNTLLGNEIRRKSGGAEPEDRAKLNLDNPEEFVHQYHSELLEAGMRVNKMMEGIGPGDKISVEQEYFGSEECYVNNLDVQRGLLYITSDPVKKDSAYAVSGIDARYIKNVRKL</sequence>
<feature type="compositionally biased region" description="Polar residues" evidence="1">
    <location>
        <begin position="8"/>
        <end position="19"/>
    </location>
</feature>
<dbReference type="STRING" id="1798364.A3G54_02485"/>
<evidence type="ECO:0000313" key="3">
    <source>
        <dbReference type="Proteomes" id="UP000178894"/>
    </source>
</evidence>
<accession>A0A1F5XYY1</accession>
<proteinExistence type="predicted"/>
<name>A0A1F5XYY1_9BACT</name>